<protein>
    <submittedName>
        <fullName evidence="1">Uncharacterized protein</fullName>
    </submittedName>
</protein>
<reference evidence="1 2" key="1">
    <citation type="submission" date="2020-05" db="EMBL/GenBank/DDBJ databases">
        <authorList>
            <person name="Campoy J."/>
            <person name="Schneeberger K."/>
            <person name="Spophaly S."/>
        </authorList>
    </citation>
    <scope>NUCLEOTIDE SEQUENCE [LARGE SCALE GENOMIC DNA]</scope>
    <source>
        <strain evidence="1">PruArmRojPasFocal</strain>
    </source>
</reference>
<name>A0A6J5UWX3_PRUAR</name>
<evidence type="ECO:0000313" key="2">
    <source>
        <dbReference type="Proteomes" id="UP000507222"/>
    </source>
</evidence>
<dbReference type="AlphaFoldDB" id="A0A6J5UWX3"/>
<evidence type="ECO:0000313" key="1">
    <source>
        <dbReference type="EMBL" id="CAB4279635.1"/>
    </source>
</evidence>
<proteinExistence type="predicted"/>
<dbReference type="Proteomes" id="UP000507222">
    <property type="component" value="Unassembled WGS sequence"/>
</dbReference>
<gene>
    <name evidence="1" type="ORF">CURHAP_LOCUS32040</name>
</gene>
<organism evidence="1 2">
    <name type="scientific">Prunus armeniaca</name>
    <name type="common">Apricot</name>
    <name type="synonym">Armeniaca vulgaris</name>
    <dbReference type="NCBI Taxonomy" id="36596"/>
    <lineage>
        <taxon>Eukaryota</taxon>
        <taxon>Viridiplantae</taxon>
        <taxon>Streptophyta</taxon>
        <taxon>Embryophyta</taxon>
        <taxon>Tracheophyta</taxon>
        <taxon>Spermatophyta</taxon>
        <taxon>Magnoliopsida</taxon>
        <taxon>eudicotyledons</taxon>
        <taxon>Gunneridae</taxon>
        <taxon>Pentapetalae</taxon>
        <taxon>rosids</taxon>
        <taxon>fabids</taxon>
        <taxon>Rosales</taxon>
        <taxon>Rosaceae</taxon>
        <taxon>Amygdaloideae</taxon>
        <taxon>Amygdaleae</taxon>
        <taxon>Prunus</taxon>
    </lineage>
</organism>
<dbReference type="EMBL" id="CAEKDK010000005">
    <property type="protein sequence ID" value="CAB4279635.1"/>
    <property type="molecule type" value="Genomic_DNA"/>
</dbReference>
<sequence>MVLCFMYWGSWDLDLLLHGLVVGKIIEDFELFFKVVGASSSIEYGFFFDLMGFFFSSAGGAGGLSKSGVGADAGDLCLVGVAADGEVVGVCFLKWVGFNFVWLNLYEAEQVGAFALKLMKSTRRRRSSSGSMRSLNYAQGPLDDGEELKTHEKFCEPSLVLEFVKWLIWENKRKSHQASA</sequence>
<accession>A0A6J5UWX3</accession>